<sequence>LKAMENMSQNCCGQSYRSCLSFVLLIGETVTVRCEIHGGEGAQWTYEWRPAEVNTPPTSNEYRISSAAESDSGEYSCRGRRNSSWTDAVNITVQSIQLTHEHKMRNKQDFTT</sequence>
<feature type="domain" description="Ig-like" evidence="1">
    <location>
        <begin position="27"/>
        <end position="92"/>
    </location>
</feature>
<dbReference type="PROSITE" id="PS50835">
    <property type="entry name" value="IG_LIKE"/>
    <property type="match status" value="1"/>
</dbReference>
<dbReference type="Proteomes" id="UP000265160">
    <property type="component" value="LG3"/>
</dbReference>
<reference evidence="2" key="2">
    <citation type="submission" date="2025-08" db="UniProtKB">
        <authorList>
            <consortium name="Ensembl"/>
        </authorList>
    </citation>
    <scope>IDENTIFICATION</scope>
</reference>
<evidence type="ECO:0000313" key="3">
    <source>
        <dbReference type="Proteomes" id="UP000265160"/>
    </source>
</evidence>
<dbReference type="SMART" id="SM00408">
    <property type="entry name" value="IGc2"/>
    <property type="match status" value="1"/>
</dbReference>
<dbReference type="AlphaFoldDB" id="A0A3P9D1S3"/>
<proteinExistence type="predicted"/>
<dbReference type="InterPro" id="IPR013783">
    <property type="entry name" value="Ig-like_fold"/>
</dbReference>
<dbReference type="InterPro" id="IPR003599">
    <property type="entry name" value="Ig_sub"/>
</dbReference>
<accession>A0A3P9D1S3</accession>
<evidence type="ECO:0000259" key="1">
    <source>
        <dbReference type="PROSITE" id="PS50835"/>
    </source>
</evidence>
<dbReference type="InterPro" id="IPR007110">
    <property type="entry name" value="Ig-like_dom"/>
</dbReference>
<dbReference type="Ensembl" id="ENSMZET00005028951.1">
    <property type="protein sequence ID" value="ENSMZEP00005028056.1"/>
    <property type="gene ID" value="ENSMZEG00005020932.1"/>
</dbReference>
<dbReference type="GeneTree" id="ENSGT01110000267284"/>
<dbReference type="Pfam" id="PF13895">
    <property type="entry name" value="Ig_2"/>
    <property type="match status" value="1"/>
</dbReference>
<dbReference type="SMART" id="SM00409">
    <property type="entry name" value="IG"/>
    <property type="match status" value="1"/>
</dbReference>
<evidence type="ECO:0000313" key="2">
    <source>
        <dbReference type="Ensembl" id="ENSMZEP00005028056.1"/>
    </source>
</evidence>
<dbReference type="InterPro" id="IPR036179">
    <property type="entry name" value="Ig-like_dom_sf"/>
</dbReference>
<dbReference type="InterPro" id="IPR003598">
    <property type="entry name" value="Ig_sub2"/>
</dbReference>
<dbReference type="SUPFAM" id="SSF48726">
    <property type="entry name" value="Immunoglobulin"/>
    <property type="match status" value="1"/>
</dbReference>
<dbReference type="Gene3D" id="2.60.40.10">
    <property type="entry name" value="Immunoglobulins"/>
    <property type="match status" value="1"/>
</dbReference>
<name>A0A3P9D1S3_9CICH</name>
<reference evidence="2" key="3">
    <citation type="submission" date="2025-09" db="UniProtKB">
        <authorList>
            <consortium name="Ensembl"/>
        </authorList>
    </citation>
    <scope>IDENTIFICATION</scope>
</reference>
<protein>
    <recommendedName>
        <fullName evidence="1">Ig-like domain-containing protein</fullName>
    </recommendedName>
</protein>
<reference evidence="2 3" key="1">
    <citation type="journal article" date="2014" name="Nature">
        <title>The genomic substrate for adaptive radiation in African cichlid fish.</title>
        <authorList>
            <person name="Brawand D."/>
            <person name="Wagner C.E."/>
            <person name="Li Y.I."/>
            <person name="Malinsky M."/>
            <person name="Keller I."/>
            <person name="Fan S."/>
            <person name="Simakov O."/>
            <person name="Ng A.Y."/>
            <person name="Lim Z.W."/>
            <person name="Bezault E."/>
            <person name="Turner-Maier J."/>
            <person name="Johnson J."/>
            <person name="Alcazar R."/>
            <person name="Noh H.J."/>
            <person name="Russell P."/>
            <person name="Aken B."/>
            <person name="Alfoldi J."/>
            <person name="Amemiya C."/>
            <person name="Azzouzi N."/>
            <person name="Baroiller J.F."/>
            <person name="Barloy-Hubler F."/>
            <person name="Berlin A."/>
            <person name="Bloomquist R."/>
            <person name="Carleton K.L."/>
            <person name="Conte M.A."/>
            <person name="D'Cotta H."/>
            <person name="Eshel O."/>
            <person name="Gaffney L."/>
            <person name="Galibert F."/>
            <person name="Gante H.F."/>
            <person name="Gnerre S."/>
            <person name="Greuter L."/>
            <person name="Guyon R."/>
            <person name="Haddad N.S."/>
            <person name="Haerty W."/>
            <person name="Harris R.M."/>
            <person name="Hofmann H.A."/>
            <person name="Hourlier T."/>
            <person name="Hulata G."/>
            <person name="Jaffe D.B."/>
            <person name="Lara M."/>
            <person name="Lee A.P."/>
            <person name="MacCallum I."/>
            <person name="Mwaiko S."/>
            <person name="Nikaido M."/>
            <person name="Nishihara H."/>
            <person name="Ozouf-Costaz C."/>
            <person name="Penman D.J."/>
            <person name="Przybylski D."/>
            <person name="Rakotomanga M."/>
            <person name="Renn S.C.P."/>
            <person name="Ribeiro F.J."/>
            <person name="Ron M."/>
            <person name="Salzburger W."/>
            <person name="Sanchez-Pulido L."/>
            <person name="Santos M.E."/>
            <person name="Searle S."/>
            <person name="Sharpe T."/>
            <person name="Swofford R."/>
            <person name="Tan F.J."/>
            <person name="Williams L."/>
            <person name="Young S."/>
            <person name="Yin S."/>
            <person name="Okada N."/>
            <person name="Kocher T.D."/>
            <person name="Miska E.A."/>
            <person name="Lander E.S."/>
            <person name="Venkatesh B."/>
            <person name="Fernald R.D."/>
            <person name="Meyer A."/>
            <person name="Ponting C.P."/>
            <person name="Streelman J.T."/>
            <person name="Lindblad-Toh K."/>
            <person name="Seehausen O."/>
            <person name="Di Palma F."/>
        </authorList>
    </citation>
    <scope>NUCLEOTIDE SEQUENCE</scope>
</reference>
<keyword evidence="3" id="KW-1185">Reference proteome</keyword>
<organism evidence="2 3">
    <name type="scientific">Maylandia zebra</name>
    <name type="common">zebra mbuna</name>
    <dbReference type="NCBI Taxonomy" id="106582"/>
    <lineage>
        <taxon>Eukaryota</taxon>
        <taxon>Metazoa</taxon>
        <taxon>Chordata</taxon>
        <taxon>Craniata</taxon>
        <taxon>Vertebrata</taxon>
        <taxon>Euteleostomi</taxon>
        <taxon>Actinopterygii</taxon>
        <taxon>Neopterygii</taxon>
        <taxon>Teleostei</taxon>
        <taxon>Neoteleostei</taxon>
        <taxon>Acanthomorphata</taxon>
        <taxon>Ovalentaria</taxon>
        <taxon>Cichlomorphae</taxon>
        <taxon>Cichliformes</taxon>
        <taxon>Cichlidae</taxon>
        <taxon>African cichlids</taxon>
        <taxon>Pseudocrenilabrinae</taxon>
        <taxon>Haplochromini</taxon>
        <taxon>Maylandia</taxon>
        <taxon>Maylandia zebra complex</taxon>
    </lineage>
</organism>